<comment type="caution">
    <text evidence="1">The sequence shown here is derived from an EMBL/GenBank/DDBJ whole genome shotgun (WGS) entry which is preliminary data.</text>
</comment>
<proteinExistence type="predicted"/>
<organism evidence="1 2">
    <name type="scientific">Trichomalopsis sarcophagae</name>
    <dbReference type="NCBI Taxonomy" id="543379"/>
    <lineage>
        <taxon>Eukaryota</taxon>
        <taxon>Metazoa</taxon>
        <taxon>Ecdysozoa</taxon>
        <taxon>Arthropoda</taxon>
        <taxon>Hexapoda</taxon>
        <taxon>Insecta</taxon>
        <taxon>Pterygota</taxon>
        <taxon>Neoptera</taxon>
        <taxon>Endopterygota</taxon>
        <taxon>Hymenoptera</taxon>
        <taxon>Apocrita</taxon>
        <taxon>Proctotrupomorpha</taxon>
        <taxon>Chalcidoidea</taxon>
        <taxon>Pteromalidae</taxon>
        <taxon>Pteromalinae</taxon>
        <taxon>Trichomalopsis</taxon>
    </lineage>
</organism>
<reference evidence="1 2" key="1">
    <citation type="journal article" date="2017" name="Curr. Biol.">
        <title>The Evolution of Venom by Co-option of Single-Copy Genes.</title>
        <authorList>
            <person name="Martinson E.O."/>
            <person name="Mrinalini"/>
            <person name="Kelkar Y.D."/>
            <person name="Chang C.H."/>
            <person name="Werren J.H."/>
        </authorList>
    </citation>
    <scope>NUCLEOTIDE SEQUENCE [LARGE SCALE GENOMIC DNA]</scope>
    <source>
        <strain evidence="1 2">Alberta</strain>
        <tissue evidence="1">Whole body</tissue>
    </source>
</reference>
<accession>A0A232FC76</accession>
<evidence type="ECO:0000313" key="1">
    <source>
        <dbReference type="EMBL" id="OXU28222.1"/>
    </source>
</evidence>
<keyword evidence="2" id="KW-1185">Reference proteome</keyword>
<protein>
    <submittedName>
        <fullName evidence="1">Uncharacterized protein</fullName>
    </submittedName>
</protein>
<dbReference type="EMBL" id="NNAY01000461">
    <property type="protein sequence ID" value="OXU28222.1"/>
    <property type="molecule type" value="Genomic_DNA"/>
</dbReference>
<dbReference type="Proteomes" id="UP000215335">
    <property type="component" value="Unassembled WGS sequence"/>
</dbReference>
<sequence length="67" mass="8015">MLRLLKKLSLCFGSENCIKFLLFSRTPSQKLRQNSLSFRRSVWFKKISDYRNKDKLKALQELQCWGS</sequence>
<name>A0A232FC76_9HYME</name>
<evidence type="ECO:0000313" key="2">
    <source>
        <dbReference type="Proteomes" id="UP000215335"/>
    </source>
</evidence>
<gene>
    <name evidence="1" type="ORF">TSAR_011733</name>
</gene>
<dbReference type="AlphaFoldDB" id="A0A232FC76"/>